<reference evidence="4 5" key="1">
    <citation type="journal article" date="2024" name="Nat. Commun.">
        <title>Phylogenomics reveals the evolutionary origins of lichenization in chlorophyte algae.</title>
        <authorList>
            <person name="Puginier C."/>
            <person name="Libourel C."/>
            <person name="Otte J."/>
            <person name="Skaloud P."/>
            <person name="Haon M."/>
            <person name="Grisel S."/>
            <person name="Petersen M."/>
            <person name="Berrin J.G."/>
            <person name="Delaux P.M."/>
            <person name="Dal Grande F."/>
            <person name="Keller J."/>
        </authorList>
    </citation>
    <scope>NUCLEOTIDE SEQUENCE [LARGE SCALE GENOMIC DNA]</scope>
    <source>
        <strain evidence="4 5">SAG 216-7</strain>
    </source>
</reference>
<feature type="repeat" description="WD" evidence="3">
    <location>
        <begin position="114"/>
        <end position="156"/>
    </location>
</feature>
<dbReference type="InterPro" id="IPR036322">
    <property type="entry name" value="WD40_repeat_dom_sf"/>
</dbReference>
<dbReference type="Gene3D" id="2.130.10.10">
    <property type="entry name" value="YVTN repeat-like/Quinoprotein amine dehydrogenase"/>
    <property type="match status" value="1"/>
</dbReference>
<gene>
    <name evidence="4" type="ORF">WJX75_002314</name>
</gene>
<evidence type="ECO:0000313" key="5">
    <source>
        <dbReference type="Proteomes" id="UP001491310"/>
    </source>
</evidence>
<evidence type="ECO:0000256" key="2">
    <source>
        <dbReference type="ARBA" id="ARBA00022737"/>
    </source>
</evidence>
<protein>
    <recommendedName>
        <fullName evidence="6">WD40 repeat-like protein</fullName>
    </recommendedName>
</protein>
<evidence type="ECO:0000256" key="3">
    <source>
        <dbReference type="PROSITE-ProRule" id="PRU00221"/>
    </source>
</evidence>
<sequence>MTAFGASFGSSGLAVPTANYNANKDFEVASPPSDSISSLSFSPVANYLIATSWDNQVRCYEIQANGQSAGKAAISHDQPVLCSDWSADGSTVFTGGCDNVAKMWNLQTNQTQVVAKHDAPIRHLFSVKEMNNMLVTGSWDKTIRYWDLRQPNPVHTQTLPERVYAMDVTHPLLVVGLANRRIQVFNLSNPQTAYKDIESPLKFQTRCVTCFPDSTGYLVGSIEGRVAVHHVEENMQSKNFTFKCHRDGNDIYAVNSIAFHPQYGTFVTAGSDGAFNFWDKDSKQRLKAMLKCSQPVPCGTFNRDGTIYAYAVSYDWSRGYAEYNPSNAQHHILLHNPTDIEVKNRARTGRR</sequence>
<organism evidence="4 5">
    <name type="scientific">Coccomyxa subellipsoidea</name>
    <dbReference type="NCBI Taxonomy" id="248742"/>
    <lineage>
        <taxon>Eukaryota</taxon>
        <taxon>Viridiplantae</taxon>
        <taxon>Chlorophyta</taxon>
        <taxon>core chlorophytes</taxon>
        <taxon>Trebouxiophyceae</taxon>
        <taxon>Trebouxiophyceae incertae sedis</taxon>
        <taxon>Coccomyxaceae</taxon>
        <taxon>Coccomyxa</taxon>
    </lineage>
</organism>
<dbReference type="PANTHER" id="PTHR10971">
    <property type="entry name" value="MRNA EXPORT FACTOR AND BUB3"/>
    <property type="match status" value="1"/>
</dbReference>
<dbReference type="SMART" id="SM00320">
    <property type="entry name" value="WD40"/>
    <property type="match status" value="5"/>
</dbReference>
<keyword evidence="5" id="KW-1185">Reference proteome</keyword>
<dbReference type="PROSITE" id="PS00678">
    <property type="entry name" value="WD_REPEATS_1"/>
    <property type="match status" value="1"/>
</dbReference>
<dbReference type="InterPro" id="IPR001680">
    <property type="entry name" value="WD40_rpt"/>
</dbReference>
<evidence type="ECO:0008006" key="6">
    <source>
        <dbReference type="Google" id="ProtNLM"/>
    </source>
</evidence>
<proteinExistence type="predicted"/>
<evidence type="ECO:0000313" key="4">
    <source>
        <dbReference type="EMBL" id="KAK9914921.1"/>
    </source>
</evidence>
<name>A0ABR2YTH3_9CHLO</name>
<dbReference type="EMBL" id="JALJOT010000005">
    <property type="protein sequence ID" value="KAK9914921.1"/>
    <property type="molecule type" value="Genomic_DNA"/>
</dbReference>
<evidence type="ECO:0000256" key="1">
    <source>
        <dbReference type="ARBA" id="ARBA00022574"/>
    </source>
</evidence>
<dbReference type="InterPro" id="IPR015943">
    <property type="entry name" value="WD40/YVTN_repeat-like_dom_sf"/>
</dbReference>
<dbReference type="Pfam" id="PF00400">
    <property type="entry name" value="WD40"/>
    <property type="match status" value="4"/>
</dbReference>
<dbReference type="PRINTS" id="PR00320">
    <property type="entry name" value="GPROTEINBRPT"/>
</dbReference>
<keyword evidence="1 3" id="KW-0853">WD repeat</keyword>
<keyword evidence="2" id="KW-0677">Repeat</keyword>
<feature type="repeat" description="WD" evidence="3">
    <location>
        <begin position="254"/>
        <end position="288"/>
    </location>
</feature>
<comment type="caution">
    <text evidence="4">The sequence shown here is derived from an EMBL/GenBank/DDBJ whole genome shotgun (WGS) entry which is preliminary data.</text>
</comment>
<dbReference type="Proteomes" id="UP001491310">
    <property type="component" value="Unassembled WGS sequence"/>
</dbReference>
<accession>A0ABR2YTH3</accession>
<dbReference type="SUPFAM" id="SSF50978">
    <property type="entry name" value="WD40 repeat-like"/>
    <property type="match status" value="1"/>
</dbReference>
<dbReference type="PROSITE" id="PS50082">
    <property type="entry name" value="WD_REPEATS_2"/>
    <property type="match status" value="3"/>
</dbReference>
<dbReference type="PROSITE" id="PS50294">
    <property type="entry name" value="WD_REPEATS_REGION"/>
    <property type="match status" value="1"/>
</dbReference>
<feature type="repeat" description="WD" evidence="3">
    <location>
        <begin position="73"/>
        <end position="114"/>
    </location>
</feature>
<dbReference type="InterPro" id="IPR020472">
    <property type="entry name" value="WD40_PAC1"/>
</dbReference>
<dbReference type="InterPro" id="IPR019775">
    <property type="entry name" value="WD40_repeat_CS"/>
</dbReference>